<evidence type="ECO:0000256" key="5">
    <source>
        <dbReference type="HAMAP-Rule" id="MF_00527"/>
    </source>
</evidence>
<evidence type="ECO:0000256" key="6">
    <source>
        <dbReference type="SAM" id="MobiDB-lite"/>
    </source>
</evidence>
<reference evidence="7 8" key="1">
    <citation type="submission" date="2021-06" db="EMBL/GenBank/DDBJ databases">
        <title>Actinoplanes lichenicola sp. nov., and Actinoplanes ovalisporus sp. nov., isolated from lichen in Thailand.</title>
        <authorList>
            <person name="Saeng-In P."/>
            <person name="Kanchanasin P."/>
            <person name="Yuki M."/>
            <person name="Kudo T."/>
            <person name="Ohkuma M."/>
            <person name="Phongsopitanun W."/>
            <person name="Tanasupawat S."/>
        </authorList>
    </citation>
    <scope>NUCLEOTIDE SEQUENCE [LARGE SCALE GENOMIC DNA]</scope>
    <source>
        <strain evidence="7 8">NBRC 110975</strain>
    </source>
</reference>
<dbReference type="GO" id="GO:0016798">
    <property type="term" value="F:hydrolase activity, acting on glycosyl bonds"/>
    <property type="evidence" value="ECO:0007669"/>
    <property type="project" value="UniProtKB-KW"/>
</dbReference>
<comment type="similarity">
    <text evidence="1 5">Belongs to the DNA glycosylase MPG family.</text>
</comment>
<evidence type="ECO:0000256" key="3">
    <source>
        <dbReference type="ARBA" id="ARBA00022801"/>
    </source>
</evidence>
<dbReference type="SUPFAM" id="SSF50486">
    <property type="entry name" value="FMT C-terminal domain-like"/>
    <property type="match status" value="1"/>
</dbReference>
<dbReference type="Proteomes" id="UP001519654">
    <property type="component" value="Unassembled WGS sequence"/>
</dbReference>
<gene>
    <name evidence="7" type="ORF">KOI35_25460</name>
</gene>
<sequence length="344" mass="37333">MLGQRVVVRADEEVAAVGHHDGRGHQAFADGVGFQPGLDRDPRRQHARAPEPDQAVLRDDRPAGRDAVAAQPAVAGGTAEPELRPDLGGREVVAEHPSLQQVRVGTHALILARCRAVRQLSPAFAALCGYLRVCFAVRVHESWLDRPATEVDLVARELLGRRVTANGVTLRLTEVEAYSGLGEDPASHAHRGMTSRNEVMFGPAGFLYVYQIYGMYFCANLVCGEEGRAAAVLLRAGEVIEGFPYARERRPAARKDHDLASGPGKLMQVLALDRGANGTSVIDGTGPLTLRAGDRKPGPIEAGPRVGVTSAHDVAWRFWIRDDPTVSVYRRHSPKRRRPDAPGR</sequence>
<keyword evidence="2 5" id="KW-0227">DNA damage</keyword>
<evidence type="ECO:0000256" key="2">
    <source>
        <dbReference type="ARBA" id="ARBA00022763"/>
    </source>
</evidence>
<feature type="region of interest" description="Disordered" evidence="6">
    <location>
        <begin position="19"/>
        <end position="85"/>
    </location>
</feature>
<dbReference type="Gene3D" id="3.10.300.10">
    <property type="entry name" value="Methylpurine-DNA glycosylase (MPG)"/>
    <property type="match status" value="1"/>
</dbReference>
<dbReference type="NCBIfam" id="TIGR00567">
    <property type="entry name" value="3mg"/>
    <property type="match status" value="1"/>
</dbReference>
<feature type="region of interest" description="Disordered" evidence="6">
    <location>
        <begin position="287"/>
        <end position="306"/>
    </location>
</feature>
<dbReference type="InterPro" id="IPR003180">
    <property type="entry name" value="MPG"/>
</dbReference>
<dbReference type="HAMAP" id="MF_00527">
    <property type="entry name" value="3MGH"/>
    <property type="match status" value="1"/>
</dbReference>
<dbReference type="EMBL" id="JAHKKG010000007">
    <property type="protein sequence ID" value="MBU2666864.1"/>
    <property type="molecule type" value="Genomic_DNA"/>
</dbReference>
<dbReference type="NCBIfam" id="NF002003">
    <property type="entry name" value="PRK00802.1-3"/>
    <property type="match status" value="1"/>
</dbReference>
<evidence type="ECO:0000313" key="8">
    <source>
        <dbReference type="Proteomes" id="UP001519654"/>
    </source>
</evidence>
<keyword evidence="4 5" id="KW-0234">DNA repair</keyword>
<dbReference type="PANTHER" id="PTHR10429:SF0">
    <property type="entry name" value="DNA-3-METHYLADENINE GLYCOSYLASE"/>
    <property type="match status" value="1"/>
</dbReference>
<feature type="compositionally biased region" description="Basic and acidic residues" evidence="6">
    <location>
        <begin position="38"/>
        <end position="64"/>
    </location>
</feature>
<proteinExistence type="inferred from homology"/>
<keyword evidence="3 5" id="KW-0378">Hydrolase</keyword>
<name>A0ABS5YTS7_9ACTN</name>
<evidence type="ECO:0000256" key="1">
    <source>
        <dbReference type="ARBA" id="ARBA00009232"/>
    </source>
</evidence>
<protein>
    <recommendedName>
        <fullName evidence="5">Putative 3-methyladenine DNA glycosylase</fullName>
        <ecNumber evidence="5">3.2.2.-</ecNumber>
    </recommendedName>
</protein>
<evidence type="ECO:0000313" key="7">
    <source>
        <dbReference type="EMBL" id="MBU2666864.1"/>
    </source>
</evidence>
<dbReference type="CDD" id="cd00540">
    <property type="entry name" value="AAG"/>
    <property type="match status" value="1"/>
</dbReference>
<accession>A0ABS5YTS7</accession>
<dbReference type="PANTHER" id="PTHR10429">
    <property type="entry name" value="DNA-3-METHYLADENINE GLYCOSYLASE"/>
    <property type="match status" value="1"/>
</dbReference>
<dbReference type="EC" id="3.2.2.-" evidence="5"/>
<evidence type="ECO:0000256" key="4">
    <source>
        <dbReference type="ARBA" id="ARBA00023204"/>
    </source>
</evidence>
<keyword evidence="7" id="KW-0326">Glycosidase</keyword>
<dbReference type="Pfam" id="PF02245">
    <property type="entry name" value="Pur_DNA_glyco"/>
    <property type="match status" value="1"/>
</dbReference>
<organism evidence="7 8">
    <name type="scientific">Paractinoplanes bogorensis</name>
    <dbReference type="NCBI Taxonomy" id="1610840"/>
    <lineage>
        <taxon>Bacteria</taxon>
        <taxon>Bacillati</taxon>
        <taxon>Actinomycetota</taxon>
        <taxon>Actinomycetes</taxon>
        <taxon>Micromonosporales</taxon>
        <taxon>Micromonosporaceae</taxon>
        <taxon>Paractinoplanes</taxon>
    </lineage>
</organism>
<dbReference type="InterPro" id="IPR011034">
    <property type="entry name" value="Formyl_transferase-like_C_sf"/>
</dbReference>
<keyword evidence="8" id="KW-1185">Reference proteome</keyword>
<dbReference type="InterPro" id="IPR036995">
    <property type="entry name" value="MPG_sf"/>
</dbReference>
<comment type="caution">
    <text evidence="7">The sequence shown here is derived from an EMBL/GenBank/DDBJ whole genome shotgun (WGS) entry which is preliminary data.</text>
</comment>